<dbReference type="Proteomes" id="UP000269721">
    <property type="component" value="Unassembled WGS sequence"/>
</dbReference>
<dbReference type="AlphaFoldDB" id="A0A4P9WLU4"/>
<dbReference type="Gene3D" id="1.10.150.60">
    <property type="entry name" value="ARID DNA-binding domain"/>
    <property type="match status" value="1"/>
</dbReference>
<reference evidence="8" key="1">
    <citation type="journal article" date="2018" name="Nat. Microbiol.">
        <title>Leveraging single-cell genomics to expand the fungal tree of life.</title>
        <authorList>
            <person name="Ahrendt S.R."/>
            <person name="Quandt C.A."/>
            <person name="Ciobanu D."/>
            <person name="Clum A."/>
            <person name="Salamov A."/>
            <person name="Andreopoulos B."/>
            <person name="Cheng J.F."/>
            <person name="Woyke T."/>
            <person name="Pelin A."/>
            <person name="Henrissat B."/>
            <person name="Reynolds N.K."/>
            <person name="Benny G.L."/>
            <person name="Smith M.E."/>
            <person name="James T.Y."/>
            <person name="Grigoriev I.V."/>
        </authorList>
    </citation>
    <scope>NUCLEOTIDE SEQUENCE [LARGE SCALE GENOMIC DNA]</scope>
</reference>
<dbReference type="InterPro" id="IPR045147">
    <property type="entry name" value="ARI3A/B/C"/>
</dbReference>
<dbReference type="PROSITE" id="PS51011">
    <property type="entry name" value="ARID"/>
    <property type="match status" value="1"/>
</dbReference>
<name>A0A4P9WLU4_9FUNG</name>
<dbReference type="GO" id="GO:0005634">
    <property type="term" value="C:nucleus"/>
    <property type="evidence" value="ECO:0007669"/>
    <property type="project" value="TreeGrafter"/>
</dbReference>
<feature type="region of interest" description="Disordered" evidence="5">
    <location>
        <begin position="41"/>
        <end position="102"/>
    </location>
</feature>
<gene>
    <name evidence="7" type="ORF">BDK51DRAFT_35061</name>
</gene>
<evidence type="ECO:0000259" key="6">
    <source>
        <dbReference type="PROSITE" id="PS51011"/>
    </source>
</evidence>
<sequence length="554" mass="58896">MQTVKCKPISLFPCTCSDTHRPPASIHPSLLEPIADDLSDGYSDEHYASASPPPPPHRLRHAPFHVDGGGASRNREKVVAGTRPAGRVGSGAGNGTSSSSSNMIAGPVWVAPWGVVQRDGRVVPGVAMGIGAGSGVGGRASGAAAAGPGCARTLFPDDPTPVSHVKPVGPLEPAPPTPTSAVRASACHLVTRYLDRGAAQAARRAHNTNTTTTTSNHPYHYHPYATASGPHPASSYEPDMSAVQTQVRPMDTTVEAYGFTTPSSRQLTAEEFDLLVREFNAKARCPILKAMPILDKRTLSLWALYHAVLEFGGSEQVTRSRKWKKVAQLLGLPDSLTSASYTLRRYYTQFLASFEDARKAGDEDASYVGFLQRRQRLHAETVKTEFGGQDEERATVAQWAVEEEPPVVRVGPRGREGVNGSNNRSNNNNTSNHYHPYARPSHRALSSEVASLSPRAGMKGGGGRAAGGKAGPGFQLLVNPNGTATIGGGVYGQGRRKGWGVVDGFRCCRSGPTIWATSLGDVSETTAARPATVYYRFLVEGPSIASADNYGQCY</sequence>
<evidence type="ECO:0000256" key="2">
    <source>
        <dbReference type="ARBA" id="ARBA00023125"/>
    </source>
</evidence>
<evidence type="ECO:0000256" key="3">
    <source>
        <dbReference type="ARBA" id="ARBA00023163"/>
    </source>
</evidence>
<evidence type="ECO:0000256" key="1">
    <source>
        <dbReference type="ARBA" id="ARBA00023015"/>
    </source>
</evidence>
<evidence type="ECO:0000313" key="8">
    <source>
        <dbReference type="Proteomes" id="UP000269721"/>
    </source>
</evidence>
<feature type="region of interest" description="Disordered" evidence="5">
    <location>
        <begin position="200"/>
        <end position="238"/>
    </location>
</feature>
<dbReference type="Pfam" id="PF01388">
    <property type="entry name" value="ARID"/>
    <property type="match status" value="1"/>
</dbReference>
<dbReference type="SMART" id="SM01014">
    <property type="entry name" value="ARID"/>
    <property type="match status" value="1"/>
</dbReference>
<dbReference type="InterPro" id="IPR036431">
    <property type="entry name" value="ARID_dom_sf"/>
</dbReference>
<feature type="region of interest" description="Disordered" evidence="5">
    <location>
        <begin position="409"/>
        <end position="467"/>
    </location>
</feature>
<keyword evidence="8" id="KW-1185">Reference proteome</keyword>
<evidence type="ECO:0000256" key="4">
    <source>
        <dbReference type="ARBA" id="ARBA00023242"/>
    </source>
</evidence>
<dbReference type="SUPFAM" id="SSF46774">
    <property type="entry name" value="ARID-like"/>
    <property type="match status" value="1"/>
</dbReference>
<dbReference type="GO" id="GO:0006357">
    <property type="term" value="P:regulation of transcription by RNA polymerase II"/>
    <property type="evidence" value="ECO:0007669"/>
    <property type="project" value="InterPro"/>
</dbReference>
<dbReference type="SMART" id="SM00501">
    <property type="entry name" value="BRIGHT"/>
    <property type="match status" value="1"/>
</dbReference>
<keyword evidence="3" id="KW-0804">Transcription</keyword>
<dbReference type="CDD" id="cd16100">
    <property type="entry name" value="ARID"/>
    <property type="match status" value="1"/>
</dbReference>
<dbReference type="OrthoDB" id="1678912at2759"/>
<keyword evidence="2" id="KW-0238">DNA-binding</keyword>
<dbReference type="PANTHER" id="PTHR15348:SF0">
    <property type="entry name" value="PROTEIN DEAD RINGER"/>
    <property type="match status" value="1"/>
</dbReference>
<accession>A0A4P9WLU4</accession>
<dbReference type="InterPro" id="IPR001606">
    <property type="entry name" value="ARID_dom"/>
</dbReference>
<feature type="compositionally biased region" description="Low complexity" evidence="5">
    <location>
        <begin position="207"/>
        <end position="224"/>
    </location>
</feature>
<feature type="domain" description="ARID" evidence="6">
    <location>
        <begin position="266"/>
        <end position="359"/>
    </location>
</feature>
<keyword evidence="1" id="KW-0805">Transcription regulation</keyword>
<feature type="compositionally biased region" description="Low complexity" evidence="5">
    <location>
        <begin position="418"/>
        <end position="432"/>
    </location>
</feature>
<dbReference type="GO" id="GO:0003677">
    <property type="term" value="F:DNA binding"/>
    <property type="evidence" value="ECO:0007669"/>
    <property type="project" value="UniProtKB-KW"/>
</dbReference>
<keyword evidence="4" id="KW-0539">Nucleus</keyword>
<organism evidence="7 8">
    <name type="scientific">Blyttiomyces helicus</name>
    <dbReference type="NCBI Taxonomy" id="388810"/>
    <lineage>
        <taxon>Eukaryota</taxon>
        <taxon>Fungi</taxon>
        <taxon>Fungi incertae sedis</taxon>
        <taxon>Chytridiomycota</taxon>
        <taxon>Chytridiomycota incertae sedis</taxon>
        <taxon>Chytridiomycetes</taxon>
        <taxon>Chytridiomycetes incertae sedis</taxon>
        <taxon>Blyttiomyces</taxon>
    </lineage>
</organism>
<feature type="compositionally biased region" description="Gly residues" evidence="5">
    <location>
        <begin position="458"/>
        <end position="467"/>
    </location>
</feature>
<proteinExistence type="predicted"/>
<evidence type="ECO:0000313" key="7">
    <source>
        <dbReference type="EMBL" id="RKO92110.1"/>
    </source>
</evidence>
<dbReference type="PANTHER" id="PTHR15348">
    <property type="entry name" value="AT-RICH INTERACTIVE DOMAIN-CONTAINING PROTEIN ARID DOMAIN- CONTAINING PROTEIN DEAD RINGER PROTEIN B-CELL REGULATOR OF IGH TRANSCRIPTION BRIGHT"/>
    <property type="match status" value="1"/>
</dbReference>
<dbReference type="EMBL" id="KZ994776">
    <property type="protein sequence ID" value="RKO92110.1"/>
    <property type="molecule type" value="Genomic_DNA"/>
</dbReference>
<evidence type="ECO:0000256" key="5">
    <source>
        <dbReference type="SAM" id="MobiDB-lite"/>
    </source>
</evidence>
<protein>
    <recommendedName>
        <fullName evidence="6">ARID domain-containing protein</fullName>
    </recommendedName>
</protein>